<evidence type="ECO:0000256" key="5">
    <source>
        <dbReference type="ARBA" id="ARBA00022723"/>
    </source>
</evidence>
<dbReference type="GO" id="GO:0004518">
    <property type="term" value="F:nuclease activity"/>
    <property type="evidence" value="ECO:0007669"/>
    <property type="project" value="UniProtKB-KW"/>
</dbReference>
<feature type="domain" description="DDE Tnp4" evidence="8">
    <location>
        <begin position="123"/>
        <end position="210"/>
    </location>
</feature>
<comment type="subcellular location">
    <subcellularLocation>
        <location evidence="2">Nucleus</location>
    </subcellularLocation>
</comment>
<keyword evidence="5" id="KW-0479">Metal-binding</keyword>
<evidence type="ECO:0000256" key="2">
    <source>
        <dbReference type="ARBA" id="ARBA00004123"/>
    </source>
</evidence>
<keyword evidence="6" id="KW-0378">Hydrolase</keyword>
<keyword evidence="7" id="KW-0539">Nucleus</keyword>
<name>A0A151NI27_ALLMI</name>
<dbReference type="PANTHER" id="PTHR22930:SF206">
    <property type="entry name" value="NUCLEASE HARBI1"/>
    <property type="match status" value="1"/>
</dbReference>
<dbReference type="AlphaFoldDB" id="A0A151NI27"/>
<evidence type="ECO:0000256" key="7">
    <source>
        <dbReference type="ARBA" id="ARBA00023242"/>
    </source>
</evidence>
<accession>A0A151NI27</accession>
<comment type="cofactor">
    <cofactor evidence="1">
        <name>a divalent metal cation</name>
        <dbReference type="ChEBI" id="CHEBI:60240"/>
    </cofactor>
</comment>
<evidence type="ECO:0000256" key="3">
    <source>
        <dbReference type="ARBA" id="ARBA00006958"/>
    </source>
</evidence>
<evidence type="ECO:0000313" key="9">
    <source>
        <dbReference type="EMBL" id="KYO36461.1"/>
    </source>
</evidence>
<gene>
    <name evidence="9" type="ORF">Y1Q_0024199</name>
</gene>
<reference evidence="9 10" key="1">
    <citation type="journal article" date="2012" name="Genome Biol.">
        <title>Sequencing three crocodilian genomes to illuminate the evolution of archosaurs and amniotes.</title>
        <authorList>
            <person name="St John J.A."/>
            <person name="Braun E.L."/>
            <person name="Isberg S.R."/>
            <person name="Miles L.G."/>
            <person name="Chong A.Y."/>
            <person name="Gongora J."/>
            <person name="Dalzell P."/>
            <person name="Moran C."/>
            <person name="Bed'hom B."/>
            <person name="Abzhanov A."/>
            <person name="Burgess S.C."/>
            <person name="Cooksey A.M."/>
            <person name="Castoe T.A."/>
            <person name="Crawford N.G."/>
            <person name="Densmore L.D."/>
            <person name="Drew J.C."/>
            <person name="Edwards S.V."/>
            <person name="Faircloth B.C."/>
            <person name="Fujita M.K."/>
            <person name="Greenwold M.J."/>
            <person name="Hoffmann F.G."/>
            <person name="Howard J.M."/>
            <person name="Iguchi T."/>
            <person name="Janes D.E."/>
            <person name="Khan S.Y."/>
            <person name="Kohno S."/>
            <person name="de Koning A.J."/>
            <person name="Lance S.L."/>
            <person name="McCarthy F.M."/>
            <person name="McCormack J.E."/>
            <person name="Merchant M.E."/>
            <person name="Peterson D.G."/>
            <person name="Pollock D.D."/>
            <person name="Pourmand N."/>
            <person name="Raney B.J."/>
            <person name="Roessler K.A."/>
            <person name="Sanford J.R."/>
            <person name="Sawyer R.H."/>
            <person name="Schmidt C.J."/>
            <person name="Triplett E.W."/>
            <person name="Tuberville T.D."/>
            <person name="Venegas-Anaya M."/>
            <person name="Howard J.T."/>
            <person name="Jarvis E.D."/>
            <person name="Guillette L.J.Jr."/>
            <person name="Glenn T.C."/>
            <person name="Green R.E."/>
            <person name="Ray D.A."/>
        </authorList>
    </citation>
    <scope>NUCLEOTIDE SEQUENCE [LARGE SCALE GENOMIC DNA]</scope>
    <source>
        <strain evidence="9">KSC_2009_1</strain>
    </source>
</reference>
<evidence type="ECO:0000256" key="4">
    <source>
        <dbReference type="ARBA" id="ARBA00022722"/>
    </source>
</evidence>
<dbReference type="InterPro" id="IPR045249">
    <property type="entry name" value="HARBI1-like"/>
</dbReference>
<comment type="caution">
    <text evidence="9">The sequence shown here is derived from an EMBL/GenBank/DDBJ whole genome shotgun (WGS) entry which is preliminary data.</text>
</comment>
<evidence type="ECO:0000256" key="6">
    <source>
        <dbReference type="ARBA" id="ARBA00022801"/>
    </source>
</evidence>
<dbReference type="STRING" id="8496.A0A151NI27"/>
<dbReference type="PANTHER" id="PTHR22930">
    <property type="match status" value="1"/>
</dbReference>
<keyword evidence="10" id="KW-1185">Reference proteome</keyword>
<dbReference type="EMBL" id="AKHW03002956">
    <property type="protein sequence ID" value="KYO36461.1"/>
    <property type="molecule type" value="Genomic_DNA"/>
</dbReference>
<dbReference type="GO" id="GO:0046872">
    <property type="term" value="F:metal ion binding"/>
    <property type="evidence" value="ECO:0007669"/>
    <property type="project" value="UniProtKB-KW"/>
</dbReference>
<dbReference type="Proteomes" id="UP000050525">
    <property type="component" value="Unassembled WGS sequence"/>
</dbReference>
<keyword evidence="4" id="KW-0540">Nuclease</keyword>
<organism evidence="9 10">
    <name type="scientific">Alligator mississippiensis</name>
    <name type="common">American alligator</name>
    <dbReference type="NCBI Taxonomy" id="8496"/>
    <lineage>
        <taxon>Eukaryota</taxon>
        <taxon>Metazoa</taxon>
        <taxon>Chordata</taxon>
        <taxon>Craniata</taxon>
        <taxon>Vertebrata</taxon>
        <taxon>Euteleostomi</taxon>
        <taxon>Archelosauria</taxon>
        <taxon>Archosauria</taxon>
        <taxon>Crocodylia</taxon>
        <taxon>Alligatoridae</taxon>
        <taxon>Alligatorinae</taxon>
        <taxon>Alligator</taxon>
    </lineage>
</organism>
<sequence>MKREMFYHIVSMLGPHITRQDTNIRQAIPPNKKVTMAIMKLASTSSLSYITNQFGVAACTVGLATHEVCQLLKEITANNIIYLVNPHQVIDGFNEKGFLNYMKALGSIYILVLCPVVRRRTCTNRKGYTSRILQAMVDHWGWLMNIYTRWAGSAHDACMFRNFPLPGLMEKGYYVPNMEETLICSATVPLVILVDAAYPLKPWPMKPYRENITDLQKLVFV</sequence>
<comment type="similarity">
    <text evidence="3">Belongs to the HARBI1 family.</text>
</comment>
<evidence type="ECO:0000259" key="8">
    <source>
        <dbReference type="Pfam" id="PF13359"/>
    </source>
</evidence>
<proteinExistence type="inferred from homology"/>
<dbReference type="Pfam" id="PF13359">
    <property type="entry name" value="DDE_Tnp_4"/>
    <property type="match status" value="1"/>
</dbReference>
<protein>
    <recommendedName>
        <fullName evidence="8">DDE Tnp4 domain-containing protein</fullName>
    </recommendedName>
</protein>
<dbReference type="InterPro" id="IPR027806">
    <property type="entry name" value="HARBI1_dom"/>
</dbReference>
<evidence type="ECO:0000313" key="10">
    <source>
        <dbReference type="Proteomes" id="UP000050525"/>
    </source>
</evidence>
<dbReference type="GO" id="GO:0016787">
    <property type="term" value="F:hydrolase activity"/>
    <property type="evidence" value="ECO:0007669"/>
    <property type="project" value="UniProtKB-KW"/>
</dbReference>
<dbReference type="GO" id="GO:0005634">
    <property type="term" value="C:nucleus"/>
    <property type="evidence" value="ECO:0007669"/>
    <property type="project" value="UniProtKB-SubCell"/>
</dbReference>
<evidence type="ECO:0000256" key="1">
    <source>
        <dbReference type="ARBA" id="ARBA00001968"/>
    </source>
</evidence>